<comment type="caution">
    <text evidence="1">The sequence shown here is derived from an EMBL/GenBank/DDBJ whole genome shotgun (WGS) entry which is preliminary data.</text>
</comment>
<dbReference type="Proteomes" id="UP001469553">
    <property type="component" value="Unassembled WGS sequence"/>
</dbReference>
<proteinExistence type="predicted"/>
<reference evidence="1 2" key="1">
    <citation type="submission" date="2021-06" db="EMBL/GenBank/DDBJ databases">
        <authorList>
            <person name="Palmer J.M."/>
        </authorList>
    </citation>
    <scope>NUCLEOTIDE SEQUENCE [LARGE SCALE GENOMIC DNA]</scope>
    <source>
        <strain evidence="1 2">AS_MEX2019</strain>
        <tissue evidence="1">Muscle</tissue>
    </source>
</reference>
<organism evidence="1 2">
    <name type="scientific">Ameca splendens</name>
    <dbReference type="NCBI Taxonomy" id="208324"/>
    <lineage>
        <taxon>Eukaryota</taxon>
        <taxon>Metazoa</taxon>
        <taxon>Chordata</taxon>
        <taxon>Craniata</taxon>
        <taxon>Vertebrata</taxon>
        <taxon>Euteleostomi</taxon>
        <taxon>Actinopterygii</taxon>
        <taxon>Neopterygii</taxon>
        <taxon>Teleostei</taxon>
        <taxon>Neoteleostei</taxon>
        <taxon>Acanthomorphata</taxon>
        <taxon>Ovalentaria</taxon>
        <taxon>Atherinomorphae</taxon>
        <taxon>Cyprinodontiformes</taxon>
        <taxon>Goodeidae</taxon>
        <taxon>Ameca</taxon>
    </lineage>
</organism>
<gene>
    <name evidence="1" type="ORF">AMECASPLE_038228</name>
</gene>
<evidence type="ECO:0000313" key="1">
    <source>
        <dbReference type="EMBL" id="MEQ2297785.1"/>
    </source>
</evidence>
<dbReference type="EMBL" id="JAHRIP010044537">
    <property type="protein sequence ID" value="MEQ2297785.1"/>
    <property type="molecule type" value="Genomic_DNA"/>
</dbReference>
<accession>A0ABV0YWH8</accession>
<sequence>MNCGEERCPRRRSFEETSTVFKRQGKPLHSACRDSVSTGDFSGTVCFCRPQRETSLAAESWVEEIGPWERVLSPPPPQLLEVG</sequence>
<keyword evidence="2" id="KW-1185">Reference proteome</keyword>
<evidence type="ECO:0000313" key="2">
    <source>
        <dbReference type="Proteomes" id="UP001469553"/>
    </source>
</evidence>
<name>A0ABV0YWH8_9TELE</name>
<protein>
    <submittedName>
        <fullName evidence="1">Uncharacterized protein</fullName>
    </submittedName>
</protein>